<dbReference type="Pfam" id="PF00565">
    <property type="entry name" value="SNase"/>
    <property type="match status" value="1"/>
</dbReference>
<sequence length="41" mass="4780">MLNEELLREGLAKVVVFEPNKKYLEQFKTIEKKAIAEKIGM</sequence>
<comment type="caution">
    <text evidence="2">The sequence shown here is derived from an EMBL/GenBank/DDBJ whole genome shotgun (WGS) entry which is preliminary data.</text>
</comment>
<gene>
    <name evidence="2" type="ORF">CWS20_13990</name>
</gene>
<dbReference type="EMBL" id="PISD01000030">
    <property type="protein sequence ID" value="PKG28317.1"/>
    <property type="molecule type" value="Genomic_DNA"/>
</dbReference>
<dbReference type="InterPro" id="IPR016071">
    <property type="entry name" value="Staphylococal_nuclease_OB-fold"/>
</dbReference>
<evidence type="ECO:0000313" key="2">
    <source>
        <dbReference type="EMBL" id="PKG28317.1"/>
    </source>
</evidence>
<evidence type="ECO:0000259" key="1">
    <source>
        <dbReference type="Pfam" id="PF00565"/>
    </source>
</evidence>
<feature type="domain" description="TNase-like" evidence="1">
    <location>
        <begin position="1"/>
        <end position="41"/>
    </location>
</feature>
<dbReference type="Gene3D" id="2.40.50.90">
    <property type="match status" value="1"/>
</dbReference>
<protein>
    <recommendedName>
        <fullName evidence="1">TNase-like domain-containing protein</fullName>
    </recommendedName>
</protein>
<keyword evidence="3" id="KW-1185">Reference proteome</keyword>
<dbReference type="InterPro" id="IPR035437">
    <property type="entry name" value="SNase_OB-fold_sf"/>
</dbReference>
<organism evidence="2 3">
    <name type="scientific">Cytobacillus horneckiae</name>
    <dbReference type="NCBI Taxonomy" id="549687"/>
    <lineage>
        <taxon>Bacteria</taxon>
        <taxon>Bacillati</taxon>
        <taxon>Bacillota</taxon>
        <taxon>Bacilli</taxon>
        <taxon>Bacillales</taxon>
        <taxon>Bacillaceae</taxon>
        <taxon>Cytobacillus</taxon>
    </lineage>
</organism>
<evidence type="ECO:0000313" key="3">
    <source>
        <dbReference type="Proteomes" id="UP000233343"/>
    </source>
</evidence>
<reference evidence="2 3" key="1">
    <citation type="journal article" date="2010" name="Int. J. Syst. Evol. Microbiol.">
        <title>Bacillus horneckiae sp. nov., isolated from a spacecraft-assembly clean room.</title>
        <authorList>
            <person name="Vaishampayan P."/>
            <person name="Probst A."/>
            <person name="Krishnamurthi S."/>
            <person name="Ghosh S."/>
            <person name="Osman S."/>
            <person name="McDowall A."/>
            <person name="Ruckmani A."/>
            <person name="Mayilraj S."/>
            <person name="Venkateswaran K."/>
        </authorList>
    </citation>
    <scope>NUCLEOTIDE SEQUENCE [LARGE SCALE GENOMIC DNA]</scope>
    <source>
        <strain evidence="3">1PO1SC</strain>
    </source>
</reference>
<dbReference type="Proteomes" id="UP000233343">
    <property type="component" value="Unassembled WGS sequence"/>
</dbReference>
<name>A0A2N0ZFP4_9BACI</name>
<accession>A0A2N0ZFP4</accession>
<dbReference type="SUPFAM" id="SSF50199">
    <property type="entry name" value="Staphylococcal nuclease"/>
    <property type="match status" value="1"/>
</dbReference>
<proteinExistence type="predicted"/>
<dbReference type="AlphaFoldDB" id="A0A2N0ZFP4"/>